<reference evidence="5 6" key="1">
    <citation type="journal article" date="2017" name="ISME J.">
        <title>Energy and carbon metabolisms in a deep terrestrial subsurface fluid microbial community.</title>
        <authorList>
            <person name="Momper L."/>
            <person name="Jungbluth S.P."/>
            <person name="Lee M.D."/>
            <person name="Amend J.P."/>
        </authorList>
    </citation>
    <scope>NUCLEOTIDE SEQUENCE [LARGE SCALE GENOMIC DNA]</scope>
    <source>
        <strain evidence="5">SURF_26</strain>
    </source>
</reference>
<dbReference type="SUPFAM" id="SSF50249">
    <property type="entry name" value="Nucleic acid-binding proteins"/>
    <property type="match status" value="1"/>
</dbReference>
<dbReference type="AlphaFoldDB" id="A0A3A4QRZ0"/>
<feature type="domain" description="TRNA-binding" evidence="4">
    <location>
        <begin position="16"/>
        <end position="118"/>
    </location>
</feature>
<evidence type="ECO:0000256" key="3">
    <source>
        <dbReference type="PROSITE-ProRule" id="PRU00209"/>
    </source>
</evidence>
<dbReference type="InterPro" id="IPR012340">
    <property type="entry name" value="NA-bd_OB-fold"/>
</dbReference>
<keyword evidence="2 3" id="KW-0694">RNA-binding</keyword>
<evidence type="ECO:0000313" key="6">
    <source>
        <dbReference type="Proteomes" id="UP000266426"/>
    </source>
</evidence>
<gene>
    <name evidence="5" type="ORF">C4541_11610</name>
</gene>
<evidence type="ECO:0000313" key="5">
    <source>
        <dbReference type="EMBL" id="RJP56770.1"/>
    </source>
</evidence>
<dbReference type="PROSITE" id="PS50886">
    <property type="entry name" value="TRBD"/>
    <property type="match status" value="1"/>
</dbReference>
<organism evidence="5 6">
    <name type="scientific">Candidatus Auribacter fodinae</name>
    <dbReference type="NCBI Taxonomy" id="2093366"/>
    <lineage>
        <taxon>Bacteria</taxon>
        <taxon>Pseudomonadati</taxon>
        <taxon>Candidatus Auribacterota</taxon>
        <taxon>Candidatus Auribacteria</taxon>
        <taxon>Candidatus Auribacterales</taxon>
        <taxon>Candidatus Auribacteraceae</taxon>
        <taxon>Candidatus Auribacter</taxon>
    </lineage>
</organism>
<dbReference type="InterPro" id="IPR051270">
    <property type="entry name" value="Tyrosine-tRNA_ligase_regulator"/>
</dbReference>
<evidence type="ECO:0000256" key="2">
    <source>
        <dbReference type="ARBA" id="ARBA00022884"/>
    </source>
</evidence>
<comment type="caution">
    <text evidence="5">The sequence shown here is derived from an EMBL/GenBank/DDBJ whole genome shotgun (WGS) entry which is preliminary data.</text>
</comment>
<evidence type="ECO:0000259" key="4">
    <source>
        <dbReference type="PROSITE" id="PS50886"/>
    </source>
</evidence>
<dbReference type="Proteomes" id="UP000266426">
    <property type="component" value="Unassembled WGS sequence"/>
</dbReference>
<dbReference type="EMBL" id="QZJZ01000091">
    <property type="protein sequence ID" value="RJP56770.1"/>
    <property type="molecule type" value="Genomic_DNA"/>
</dbReference>
<dbReference type="Gene3D" id="2.40.50.140">
    <property type="entry name" value="Nucleic acid-binding proteins"/>
    <property type="match status" value="1"/>
</dbReference>
<proteinExistence type="predicted"/>
<dbReference type="GO" id="GO:0000049">
    <property type="term" value="F:tRNA binding"/>
    <property type="evidence" value="ECO:0007669"/>
    <property type="project" value="UniProtKB-UniRule"/>
</dbReference>
<protein>
    <recommendedName>
        <fullName evidence="4">tRNA-binding domain-containing protein</fullName>
    </recommendedName>
</protein>
<name>A0A3A4QRZ0_9BACT</name>
<dbReference type="Pfam" id="PF01588">
    <property type="entry name" value="tRNA_bind"/>
    <property type="match status" value="1"/>
</dbReference>
<keyword evidence="1 3" id="KW-0820">tRNA-binding</keyword>
<dbReference type="InterPro" id="IPR002547">
    <property type="entry name" value="tRNA-bd_dom"/>
</dbReference>
<sequence>MPKADIGSGKRINTKDFEKIQLRVGTIASIKAHPKIKSAYVLLVDTSAADEDVQIVANLADSYNINELLGKQVIVVCNLAPVDIKGEESQGMLLVTHAGKKTILLGPHAKTAPGTRVSGLMNGTFHHHERN</sequence>
<accession>A0A3A4QRZ0</accession>
<evidence type="ECO:0000256" key="1">
    <source>
        <dbReference type="ARBA" id="ARBA00022555"/>
    </source>
</evidence>
<dbReference type="PANTHER" id="PTHR11586:SF37">
    <property type="entry name" value="TRNA-BINDING DOMAIN-CONTAINING PROTEIN"/>
    <property type="match status" value="1"/>
</dbReference>
<dbReference type="PANTHER" id="PTHR11586">
    <property type="entry name" value="TRNA-AMINOACYLATION COFACTOR ARC1 FAMILY MEMBER"/>
    <property type="match status" value="1"/>
</dbReference>